<evidence type="ECO:0000256" key="3">
    <source>
        <dbReference type="ARBA" id="ARBA00022658"/>
    </source>
</evidence>
<reference evidence="13" key="2">
    <citation type="submission" date="2025-08" db="UniProtKB">
        <authorList>
            <consortium name="Ensembl"/>
        </authorList>
    </citation>
    <scope>IDENTIFICATION</scope>
</reference>
<evidence type="ECO:0000313" key="13">
    <source>
        <dbReference type="Ensembl" id="ENSSAUP00010056628.1"/>
    </source>
</evidence>
<feature type="domain" description="PH" evidence="10">
    <location>
        <begin position="860"/>
        <end position="954"/>
    </location>
</feature>
<keyword evidence="5 8" id="KW-0863">Zinc-finger</keyword>
<evidence type="ECO:0000256" key="7">
    <source>
        <dbReference type="ARBA" id="ARBA00023212"/>
    </source>
</evidence>
<dbReference type="InterPro" id="IPR000219">
    <property type="entry name" value="DH_dom"/>
</dbReference>
<feature type="domain" description="FYVE-type" evidence="12">
    <location>
        <begin position="993"/>
        <end position="1052"/>
    </location>
</feature>
<protein>
    <submittedName>
        <fullName evidence="13">FYVE, RhoGEF and PH domain containing 6</fullName>
    </submittedName>
</protein>
<evidence type="ECO:0000256" key="8">
    <source>
        <dbReference type="PROSITE-ProRule" id="PRU00091"/>
    </source>
</evidence>
<gene>
    <name evidence="13" type="primary">FGD6</name>
</gene>
<feature type="compositionally biased region" description="Basic and acidic residues" evidence="9">
    <location>
        <begin position="522"/>
        <end position="535"/>
    </location>
</feature>
<dbReference type="InterPro" id="IPR017455">
    <property type="entry name" value="Znf_FYVE-rel"/>
</dbReference>
<accession>A0A671XZI8</accession>
<feature type="region of interest" description="Disordered" evidence="9">
    <location>
        <begin position="618"/>
        <end position="658"/>
    </location>
</feature>
<dbReference type="Pfam" id="PF00621">
    <property type="entry name" value="RhoGEF"/>
    <property type="match status" value="1"/>
</dbReference>
<dbReference type="InterPro" id="IPR011993">
    <property type="entry name" value="PH-like_dom_sf"/>
</dbReference>
<dbReference type="SUPFAM" id="SSF48065">
    <property type="entry name" value="DBL homology domain (DH-domain)"/>
    <property type="match status" value="1"/>
</dbReference>
<feature type="compositionally biased region" description="Acidic residues" evidence="9">
    <location>
        <begin position="254"/>
        <end position="263"/>
    </location>
</feature>
<dbReference type="Pfam" id="PF01363">
    <property type="entry name" value="FYVE"/>
    <property type="match status" value="1"/>
</dbReference>
<dbReference type="InterPro" id="IPR013083">
    <property type="entry name" value="Znf_RING/FYVE/PHD"/>
</dbReference>
<evidence type="ECO:0000313" key="14">
    <source>
        <dbReference type="Proteomes" id="UP000472265"/>
    </source>
</evidence>
<feature type="region of interest" description="Disordered" evidence="9">
    <location>
        <begin position="1"/>
        <end position="93"/>
    </location>
</feature>
<dbReference type="GO" id="GO:0005737">
    <property type="term" value="C:cytoplasm"/>
    <property type="evidence" value="ECO:0007669"/>
    <property type="project" value="TreeGrafter"/>
</dbReference>
<organism evidence="13 14">
    <name type="scientific">Sparus aurata</name>
    <name type="common">Gilthead sea bream</name>
    <dbReference type="NCBI Taxonomy" id="8175"/>
    <lineage>
        <taxon>Eukaryota</taxon>
        <taxon>Metazoa</taxon>
        <taxon>Chordata</taxon>
        <taxon>Craniata</taxon>
        <taxon>Vertebrata</taxon>
        <taxon>Euteleostomi</taxon>
        <taxon>Actinopterygii</taxon>
        <taxon>Neopterygii</taxon>
        <taxon>Teleostei</taxon>
        <taxon>Neoteleostei</taxon>
        <taxon>Acanthomorphata</taxon>
        <taxon>Eupercaria</taxon>
        <taxon>Spariformes</taxon>
        <taxon>Sparidae</taxon>
        <taxon>Sparus</taxon>
    </lineage>
</organism>
<dbReference type="InterPro" id="IPR035899">
    <property type="entry name" value="DBL_dom_sf"/>
</dbReference>
<feature type="compositionally biased region" description="Basic and acidic residues" evidence="9">
    <location>
        <begin position="132"/>
        <end position="141"/>
    </location>
</feature>
<feature type="domain" description="PH" evidence="10">
    <location>
        <begin position="1068"/>
        <end position="1161"/>
    </location>
</feature>
<evidence type="ECO:0000259" key="10">
    <source>
        <dbReference type="PROSITE" id="PS50003"/>
    </source>
</evidence>
<evidence type="ECO:0000256" key="9">
    <source>
        <dbReference type="SAM" id="MobiDB-lite"/>
    </source>
</evidence>
<dbReference type="CDD" id="cd13237">
    <property type="entry name" value="PH2_FGD5_FGD6"/>
    <property type="match status" value="1"/>
</dbReference>
<dbReference type="CDD" id="cd00160">
    <property type="entry name" value="RhoGEF"/>
    <property type="match status" value="1"/>
</dbReference>
<dbReference type="PROSITE" id="PS50178">
    <property type="entry name" value="ZF_FYVE"/>
    <property type="match status" value="1"/>
</dbReference>
<dbReference type="Gene3D" id="1.20.900.10">
    <property type="entry name" value="Dbl homology (DH) domain"/>
    <property type="match status" value="1"/>
</dbReference>
<sequence length="1162" mass="130086">MHKPPLAPKPKLTELQRPGLSPSTPRRGGVLSLPSPGTPRRDKPVLAPKPCLSKLSTAVESKPLASKSLHQTSVTESPRTKGLLNSHNGIQQENKKPDWDYIIPICLCSHENCVCIRNTSLNLDKTEKDLLHRGRNEENKKLLPPPRDTLDNSGDKMITNNKPLRETFALDKNLNTDVNMATVRPSLPHRTWSDEANGNVIPHSAPGRGPEEDALGSEHKSCAPQPKAASPRKPVPVPVPRKPRMAVLTRQEKVEEEEGEEVTSQEGRDVNAKEVKVPSGAEKQPIILSARKACAMPAPPPRKKPFLSAPEKAPTSAPRTLAEDVEEEDLGWDSISNEMEVSVDKEDEEVEKEGTHDQDQEDVYTDFSHSPPSISQPPAVTVAAEGVVVKVAPKKPQRHSSPMAWMQKKESFEGKDEGKKRDNEKRPIADCVSKDRLTRELPAPPAEKVSRNVLTVGALKPSRSSKQRAKSFTAADLIRSEGQKRNSFRKLLDLKLSVKMLPKLMVKGGSQIPDRAANGHDQSTDRDQDVCQKSEHLRAERKLSCPQIGVEQSVDGEEISYYENIPHYEEIPDYMNVVFHKCLQVLGCELNSLSGSSLYSPLTLTSCPFDRSSVDEEVAPLDDGASDDDIVASTSDEEEDSSSVSSKGEPELPAESPVRSRHFFSVSLSDLQDFRDAVSQASRQSGKPVIEERLLNQILYSLPQLYELNQDLLRELKDDSAQLADIFLKKGPYLKMYSTYIREYDKNVAVLEEQSKKNPAFGAVVREFEASPRCANLALRHYLLKPVQRIPQYQLLLTDYLKNLSEDSEDYKDTQAALAIVKEVANHANDIMKQGDNFQKLIQVQCSLNGQHEIVQPGRIFLKEGILKKLSRKVMQPRMFFLFNDTLLYTTPVQSGQYKFNNMLSLAGMKVSKPSQEAYQNELNIESVERSFILSASSAAERDNWLEAISTAISDYTRKKISFIPGKSLEEVELNYCDDGAPLGSKAPIWIPDPRTTMCMICTCEFTLTWRRHHCRACGKVVCQSCSSNKHQLEYLKNQLARVCDQCEQALSQKKIPAALKEVSANTDSSMSGYLQRSKGNKKQGKRLWFVIKDKVLYTYAASEDVAALESQPLLGFMLKVDSSQKLQFKLYHKNTLYYIFKADDIQTAQRWIDSFKEATVL</sequence>
<dbReference type="InterPro" id="IPR001849">
    <property type="entry name" value="PH_domain"/>
</dbReference>
<evidence type="ECO:0000256" key="6">
    <source>
        <dbReference type="ARBA" id="ARBA00022833"/>
    </source>
</evidence>
<evidence type="ECO:0000259" key="11">
    <source>
        <dbReference type="PROSITE" id="PS50010"/>
    </source>
</evidence>
<keyword evidence="7" id="KW-0206">Cytoskeleton</keyword>
<feature type="domain" description="DH" evidence="11">
    <location>
        <begin position="671"/>
        <end position="831"/>
    </location>
</feature>
<dbReference type="InterPro" id="IPR051092">
    <property type="entry name" value="FYVE_RhoGEF_PH"/>
</dbReference>
<reference evidence="13" key="3">
    <citation type="submission" date="2025-09" db="UniProtKB">
        <authorList>
            <consortium name="Ensembl"/>
        </authorList>
    </citation>
    <scope>IDENTIFICATION</scope>
</reference>
<dbReference type="GeneTree" id="ENSGT00940000156334"/>
<evidence type="ECO:0000256" key="2">
    <source>
        <dbReference type="ARBA" id="ARBA00022490"/>
    </source>
</evidence>
<keyword evidence="4" id="KW-0479">Metal-binding</keyword>
<evidence type="ECO:0000256" key="4">
    <source>
        <dbReference type="ARBA" id="ARBA00022723"/>
    </source>
</evidence>
<keyword evidence="6" id="KW-0862">Zinc</keyword>
<dbReference type="Pfam" id="PF00169">
    <property type="entry name" value="PH"/>
    <property type="match status" value="2"/>
</dbReference>
<feature type="region of interest" description="Disordered" evidence="9">
    <location>
        <begin position="393"/>
        <end position="454"/>
    </location>
</feature>
<name>A0A671XZI8_SPAAU</name>
<dbReference type="PROSITE" id="PS50003">
    <property type="entry name" value="PH_DOMAIN"/>
    <property type="match status" value="2"/>
</dbReference>
<feature type="compositionally biased region" description="Basic and acidic residues" evidence="9">
    <location>
        <begin position="407"/>
        <end position="439"/>
    </location>
</feature>
<dbReference type="GO" id="GO:0005856">
    <property type="term" value="C:cytoskeleton"/>
    <property type="evidence" value="ECO:0007669"/>
    <property type="project" value="UniProtKB-SubCell"/>
</dbReference>
<feature type="compositionally biased region" description="Polar residues" evidence="9">
    <location>
        <begin position="68"/>
        <end position="92"/>
    </location>
</feature>
<reference evidence="13" key="1">
    <citation type="submission" date="2021-04" db="EMBL/GenBank/DDBJ databases">
        <authorList>
            <consortium name="Wellcome Sanger Institute Data Sharing"/>
        </authorList>
    </citation>
    <scope>NUCLEOTIDE SEQUENCE [LARGE SCALE GENOMIC DNA]</scope>
</reference>
<evidence type="ECO:0000256" key="1">
    <source>
        <dbReference type="ARBA" id="ARBA00004245"/>
    </source>
</evidence>
<dbReference type="Proteomes" id="UP000472265">
    <property type="component" value="Chromosome 8"/>
</dbReference>
<dbReference type="SMART" id="SM00064">
    <property type="entry name" value="FYVE"/>
    <property type="match status" value="1"/>
</dbReference>
<dbReference type="GO" id="GO:0008270">
    <property type="term" value="F:zinc ion binding"/>
    <property type="evidence" value="ECO:0007669"/>
    <property type="project" value="UniProtKB-KW"/>
</dbReference>
<feature type="compositionally biased region" description="Basic and acidic residues" evidence="9">
    <location>
        <begin position="266"/>
        <end position="276"/>
    </location>
</feature>
<keyword evidence="3" id="KW-0344">Guanine-nucleotide releasing factor</keyword>
<dbReference type="InterPro" id="IPR000306">
    <property type="entry name" value="Znf_FYVE"/>
</dbReference>
<proteinExistence type="predicted"/>
<dbReference type="Gene3D" id="3.30.40.10">
    <property type="entry name" value="Zinc/RING finger domain, C3HC4 (zinc finger)"/>
    <property type="match status" value="1"/>
</dbReference>
<feature type="region of interest" description="Disordered" evidence="9">
    <location>
        <begin position="188"/>
        <end position="379"/>
    </location>
</feature>
<evidence type="ECO:0000259" key="12">
    <source>
        <dbReference type="PROSITE" id="PS50178"/>
    </source>
</evidence>
<dbReference type="Ensembl" id="ENSSAUT00010059484.1">
    <property type="protein sequence ID" value="ENSSAUP00010056628.1"/>
    <property type="gene ID" value="ENSSAUG00010023143.1"/>
</dbReference>
<dbReference type="SMART" id="SM00325">
    <property type="entry name" value="RhoGEF"/>
    <property type="match status" value="1"/>
</dbReference>
<feature type="region of interest" description="Disordered" evidence="9">
    <location>
        <begin position="132"/>
        <end position="159"/>
    </location>
</feature>
<keyword evidence="14" id="KW-1185">Reference proteome</keyword>
<dbReference type="PANTHER" id="PTHR12673">
    <property type="entry name" value="FACIOGENITAL DYSPLASIA PROTEIN"/>
    <property type="match status" value="1"/>
</dbReference>
<evidence type="ECO:0000256" key="5">
    <source>
        <dbReference type="ARBA" id="ARBA00022771"/>
    </source>
</evidence>
<feature type="region of interest" description="Disordered" evidence="9">
    <location>
        <begin position="509"/>
        <end position="535"/>
    </location>
</feature>
<dbReference type="CDD" id="cd15743">
    <property type="entry name" value="FYVE_FGD6"/>
    <property type="match status" value="1"/>
</dbReference>
<dbReference type="GO" id="GO:0005085">
    <property type="term" value="F:guanyl-nucleotide exchange factor activity"/>
    <property type="evidence" value="ECO:0007669"/>
    <property type="project" value="UniProtKB-KW"/>
</dbReference>
<keyword evidence="2" id="KW-0963">Cytoplasm</keyword>
<dbReference type="SUPFAM" id="SSF50729">
    <property type="entry name" value="PH domain-like"/>
    <property type="match status" value="2"/>
</dbReference>
<dbReference type="AlphaFoldDB" id="A0A671XZI8"/>
<dbReference type="PANTHER" id="PTHR12673:SF12">
    <property type="entry name" value="FYVE, RHOGEF AND PH DOMAIN-CONTAINING PROTEIN 6"/>
    <property type="match status" value="1"/>
</dbReference>
<dbReference type="PROSITE" id="PS50010">
    <property type="entry name" value="DH_2"/>
    <property type="match status" value="1"/>
</dbReference>
<dbReference type="Gene3D" id="2.30.29.30">
    <property type="entry name" value="Pleckstrin-homology domain (PH domain)/Phosphotyrosine-binding domain (PTB)"/>
    <property type="match status" value="2"/>
</dbReference>
<dbReference type="SMART" id="SM00233">
    <property type="entry name" value="PH"/>
    <property type="match status" value="2"/>
</dbReference>
<comment type="subcellular location">
    <subcellularLocation>
        <location evidence="1">Cytoplasm</location>
        <location evidence="1">Cytoskeleton</location>
    </subcellularLocation>
</comment>
<feature type="compositionally biased region" description="Acidic residues" evidence="9">
    <location>
        <begin position="618"/>
        <end position="641"/>
    </location>
</feature>